<dbReference type="AlphaFoldDB" id="A0A2B7ZQV5"/>
<dbReference type="EMBL" id="PDND01000019">
    <property type="protein sequence ID" value="PGH35568.1"/>
    <property type="molecule type" value="Genomic_DNA"/>
</dbReference>
<comment type="caution">
    <text evidence="4">The sequence shown here is derived from an EMBL/GenBank/DDBJ whole genome shotgun (WGS) entry which is preliminary data.</text>
</comment>
<keyword evidence="5" id="KW-1185">Reference proteome</keyword>
<proteinExistence type="predicted"/>
<dbReference type="GO" id="GO:0031930">
    <property type="term" value="P:mitochondria-nucleus signaling pathway"/>
    <property type="evidence" value="ECO:0007669"/>
    <property type="project" value="TreeGrafter"/>
</dbReference>
<dbReference type="Proteomes" id="UP000226031">
    <property type="component" value="Unassembled WGS sequence"/>
</dbReference>
<dbReference type="InterPro" id="IPR013860">
    <property type="entry name" value="AreA_GATA"/>
</dbReference>
<dbReference type="STRING" id="73230.A0A2B7ZQV5"/>
<name>A0A2B7ZQV5_9EURO</name>
<feature type="compositionally biased region" description="Pro residues" evidence="1">
    <location>
        <begin position="160"/>
        <end position="170"/>
    </location>
</feature>
<feature type="region of interest" description="Disordered" evidence="1">
    <location>
        <begin position="555"/>
        <end position="597"/>
    </location>
</feature>
<sequence>MHSSRLSTPVLSVDAAKIHEVDTRNAESLHGMWMVFSKCADYMEEGRRLENLSWRLWTRETFCVEPPQAAITSLEVRRLRYESREIPELSSSVESAASDEAERIESHINAPRGLDVKPAILEDDSALSISRGKEKHITSLGLERMVYNIKEKKYLEPLSLPTPPTQPATPTPTLTPTTTPTTTTAAATVDITPRASSPTPTPVLRESHPVHPHQSSDSCSTAALDGLESDHGPPVGSDTSVSSSGLMESSTVVRGFSPSQISSSYRSHPRISSSPAPSKTTVPPKGSPLKKKGGMFTLGGSSGDDESSFEDRMTAKPQQQQRSSLSDGLHQVANTMQKMALFKHSIDSRPPPIRSISGGSDDEDAIETDDEEISESAIEDDDDSSDWEDSVTESGRSSVDEKELFQRVDSRPNLVSRRSLLTMMMHQPQRMNGPIVSVGKTGGPAGSQSTPALQRSRLSSPARDSAAATAGGSPDSDENTLTMKGPDVPRSKPIIVKSMPSYHQTAHSPRTTRRNMLATELTESLRRHLLWERQQKTTTVNAGFKRRHTAHDMANLQEYPGPGPKNNNQNGQKQTQNMAAAANNSSAKDKEASKNNSWNHYFDYGPWEYHVKGW</sequence>
<evidence type="ECO:0000313" key="4">
    <source>
        <dbReference type="EMBL" id="PGH35568.1"/>
    </source>
</evidence>
<reference evidence="4 5" key="1">
    <citation type="submission" date="2017-10" db="EMBL/GenBank/DDBJ databases">
        <title>Comparative genomics in systemic dimorphic fungi from Ajellomycetaceae.</title>
        <authorList>
            <person name="Munoz J.F."/>
            <person name="Mcewen J.G."/>
            <person name="Clay O.K."/>
            <person name="Cuomo C.A."/>
        </authorList>
    </citation>
    <scope>NUCLEOTIDE SEQUENCE [LARGE SCALE GENOMIC DNA]</scope>
    <source>
        <strain evidence="4 5">UAMH4076</strain>
    </source>
</reference>
<gene>
    <name evidence="4" type="ORF">GX50_01549</name>
</gene>
<feature type="compositionally biased region" description="Low complexity" evidence="1">
    <location>
        <begin position="261"/>
        <end position="275"/>
    </location>
</feature>
<evidence type="ECO:0000313" key="5">
    <source>
        <dbReference type="Proteomes" id="UP000226031"/>
    </source>
</evidence>
<dbReference type="PANTHER" id="PTHR28014:SF1">
    <property type="entry name" value="NEGATIVE REGULATOR OF RAS-CAMP PATHWAY"/>
    <property type="match status" value="1"/>
</dbReference>
<protein>
    <submittedName>
        <fullName evidence="4">Uncharacterized protein</fullName>
    </submittedName>
</protein>
<feature type="compositionally biased region" description="Acidic residues" evidence="1">
    <location>
        <begin position="360"/>
        <end position="391"/>
    </location>
</feature>
<feature type="domain" description="Nitrogen regulatory protein areA GATA-like" evidence="2">
    <location>
        <begin position="32"/>
        <end position="59"/>
    </location>
</feature>
<dbReference type="InterPro" id="IPR021711">
    <property type="entry name" value="DUF3295"/>
</dbReference>
<feature type="region of interest" description="Disordered" evidence="1">
    <location>
        <begin position="344"/>
        <end position="405"/>
    </location>
</feature>
<dbReference type="InterPro" id="IPR053043">
    <property type="entry name" value="Ras-cAMP_regulatory"/>
</dbReference>
<feature type="compositionally biased region" description="Low complexity" evidence="1">
    <location>
        <begin position="171"/>
        <end position="188"/>
    </location>
</feature>
<feature type="region of interest" description="Disordered" evidence="1">
    <location>
        <begin position="435"/>
        <end position="493"/>
    </location>
</feature>
<dbReference type="GO" id="GO:0006808">
    <property type="term" value="P:regulation of nitrogen utilization"/>
    <property type="evidence" value="ECO:0007669"/>
    <property type="project" value="TreeGrafter"/>
</dbReference>
<feature type="compositionally biased region" description="Polar residues" evidence="1">
    <location>
        <begin position="446"/>
        <end position="459"/>
    </location>
</feature>
<dbReference type="Pfam" id="PF11702">
    <property type="entry name" value="DUF3295"/>
    <property type="match status" value="1"/>
</dbReference>
<feature type="compositionally biased region" description="Polar residues" evidence="1">
    <location>
        <begin position="237"/>
        <end position="260"/>
    </location>
</feature>
<dbReference type="GO" id="GO:0005737">
    <property type="term" value="C:cytoplasm"/>
    <property type="evidence" value="ECO:0007669"/>
    <property type="project" value="TreeGrafter"/>
</dbReference>
<evidence type="ECO:0000259" key="2">
    <source>
        <dbReference type="Pfam" id="PF08550"/>
    </source>
</evidence>
<dbReference type="PANTHER" id="PTHR28014">
    <property type="entry name" value="NEGATIVE REGULATOR OF RAS-CAMP PATHWAY"/>
    <property type="match status" value="1"/>
</dbReference>
<feature type="compositionally biased region" description="Low complexity" evidence="1">
    <location>
        <begin position="564"/>
        <end position="586"/>
    </location>
</feature>
<feature type="compositionally biased region" description="Polar residues" evidence="1">
    <location>
        <begin position="316"/>
        <end position="327"/>
    </location>
</feature>
<feature type="region of interest" description="Disordered" evidence="1">
    <location>
        <begin position="157"/>
        <end position="327"/>
    </location>
</feature>
<organism evidence="4 5">
    <name type="scientific">[Emmonsia] crescens</name>
    <dbReference type="NCBI Taxonomy" id="73230"/>
    <lineage>
        <taxon>Eukaryota</taxon>
        <taxon>Fungi</taxon>
        <taxon>Dikarya</taxon>
        <taxon>Ascomycota</taxon>
        <taxon>Pezizomycotina</taxon>
        <taxon>Eurotiomycetes</taxon>
        <taxon>Eurotiomycetidae</taxon>
        <taxon>Onygenales</taxon>
        <taxon>Ajellomycetaceae</taxon>
        <taxon>Emergomyces</taxon>
    </lineage>
</organism>
<dbReference type="GO" id="GO:0000122">
    <property type="term" value="P:negative regulation of transcription by RNA polymerase II"/>
    <property type="evidence" value="ECO:0007669"/>
    <property type="project" value="TreeGrafter"/>
</dbReference>
<dbReference type="VEuPathDB" id="FungiDB:EMCG_08805"/>
<dbReference type="Pfam" id="PF08550">
    <property type="entry name" value="GATA_AreA"/>
    <property type="match status" value="1"/>
</dbReference>
<feature type="domain" description="DUF3295" evidence="3">
    <location>
        <begin position="84"/>
        <end position="614"/>
    </location>
</feature>
<accession>A0A2B7ZQV5</accession>
<evidence type="ECO:0000256" key="1">
    <source>
        <dbReference type="SAM" id="MobiDB-lite"/>
    </source>
</evidence>
<evidence type="ECO:0000259" key="3">
    <source>
        <dbReference type="Pfam" id="PF11702"/>
    </source>
</evidence>